<name>A0AAD3DF09_9STRA</name>
<dbReference type="CDD" id="cd09272">
    <property type="entry name" value="RNase_HI_RT_Ty1"/>
    <property type="match status" value="1"/>
</dbReference>
<keyword evidence="4" id="KW-1185">Reference proteome</keyword>
<feature type="domain" description="Reverse transcriptase Ty1/copia-type" evidence="2">
    <location>
        <begin position="7"/>
        <end position="208"/>
    </location>
</feature>
<dbReference type="InterPro" id="IPR043502">
    <property type="entry name" value="DNA/RNA_pol_sf"/>
</dbReference>
<accession>A0AAD3DF09</accession>
<comment type="caution">
    <text evidence="3">The sequence shown here is derived from an EMBL/GenBank/DDBJ whole genome shotgun (WGS) entry which is preliminary data.</text>
</comment>
<feature type="region of interest" description="Disordered" evidence="1">
    <location>
        <begin position="220"/>
        <end position="239"/>
    </location>
</feature>
<sequence length="481" mass="53496">MDGKFTCKARLVAGGHVTDPPSAITYSSVVSRDSVRIALTIASLNDLDLFACDVESAYLCADCLEKVWRVAGSEFGSDKGKVLLIVHALYGLKSSGAAWRAMLAKVLSEEMHFVPTEANPDVYIRQASKANRELYYEMLLVYVDDILAVSEVAEELVGVIGSKFKLKKSSVGRPSRYLGGGIEQIQTDNGRIIWSANCIEYVRSAIEIVKKDLSSDPIPLHRRGDGKRPFPSSYRPELDTSPELEDISKYQQYIGVLRWACELGRIDILTELGFDPVRPDDVVSPLDGALISKVDWAEFYPDAEEQMPRRMPTPHGAAVLTRAYVDANHAGNLANRRSHTGILIYINNSPVLWYSKRQNTVETLSFGIEFVALRIAVEMVEALRYKLRCFGIPLDGPTEVLCDNKSVVTNSSVPASTLNKGHNAICYHRVHEAQACGMIKVLWIKGKYNLADLFSKTTIAGDTRWNFVNQIFYKSDSVDED</sequence>
<proteinExistence type="predicted"/>
<dbReference type="AlphaFoldDB" id="A0AAD3DF09"/>
<evidence type="ECO:0000259" key="2">
    <source>
        <dbReference type="Pfam" id="PF07727"/>
    </source>
</evidence>
<reference evidence="3 4" key="1">
    <citation type="journal article" date="2021" name="Sci. Rep.">
        <title>The genome of the diatom Chaetoceros tenuissimus carries an ancient integrated fragment of an extant virus.</title>
        <authorList>
            <person name="Hongo Y."/>
            <person name="Kimura K."/>
            <person name="Takaki Y."/>
            <person name="Yoshida Y."/>
            <person name="Baba S."/>
            <person name="Kobayashi G."/>
            <person name="Nagasaki K."/>
            <person name="Hano T."/>
            <person name="Tomaru Y."/>
        </authorList>
    </citation>
    <scope>NUCLEOTIDE SEQUENCE [LARGE SCALE GENOMIC DNA]</scope>
    <source>
        <strain evidence="3 4">NIES-3715</strain>
    </source>
</reference>
<evidence type="ECO:0000256" key="1">
    <source>
        <dbReference type="SAM" id="MobiDB-lite"/>
    </source>
</evidence>
<dbReference type="SUPFAM" id="SSF56672">
    <property type="entry name" value="DNA/RNA polymerases"/>
    <property type="match status" value="1"/>
</dbReference>
<evidence type="ECO:0000313" key="3">
    <source>
        <dbReference type="EMBL" id="GFH62190.1"/>
    </source>
</evidence>
<evidence type="ECO:0000313" key="4">
    <source>
        <dbReference type="Proteomes" id="UP001054902"/>
    </source>
</evidence>
<dbReference type="Proteomes" id="UP001054902">
    <property type="component" value="Unassembled WGS sequence"/>
</dbReference>
<dbReference type="Pfam" id="PF07727">
    <property type="entry name" value="RVT_2"/>
    <property type="match status" value="1"/>
</dbReference>
<organism evidence="3 4">
    <name type="scientific">Chaetoceros tenuissimus</name>
    <dbReference type="NCBI Taxonomy" id="426638"/>
    <lineage>
        <taxon>Eukaryota</taxon>
        <taxon>Sar</taxon>
        <taxon>Stramenopiles</taxon>
        <taxon>Ochrophyta</taxon>
        <taxon>Bacillariophyta</taxon>
        <taxon>Coscinodiscophyceae</taxon>
        <taxon>Chaetocerotophycidae</taxon>
        <taxon>Chaetocerotales</taxon>
        <taxon>Chaetocerotaceae</taxon>
        <taxon>Chaetoceros</taxon>
    </lineage>
</organism>
<protein>
    <recommendedName>
        <fullName evidence="2">Reverse transcriptase Ty1/copia-type domain-containing protein</fullName>
    </recommendedName>
</protein>
<gene>
    <name evidence="3" type="ORF">CTEN210_18666</name>
</gene>
<dbReference type="InterPro" id="IPR013103">
    <property type="entry name" value="RVT_2"/>
</dbReference>
<dbReference type="EMBL" id="BLLK01000082">
    <property type="protein sequence ID" value="GFH62190.1"/>
    <property type="molecule type" value="Genomic_DNA"/>
</dbReference>